<gene>
    <name evidence="8" type="primary">vapC</name>
    <name evidence="10" type="ORF">D6851_15930</name>
</gene>
<name>A0A420EAP1_9SPHN</name>
<dbReference type="OrthoDB" id="7188375at2"/>
<keyword evidence="5 8" id="KW-0378">Hydrolase</keyword>
<keyword evidence="6 8" id="KW-0460">Magnesium</keyword>
<evidence type="ECO:0000256" key="4">
    <source>
        <dbReference type="ARBA" id="ARBA00022723"/>
    </source>
</evidence>
<evidence type="ECO:0000256" key="2">
    <source>
        <dbReference type="ARBA" id="ARBA00022649"/>
    </source>
</evidence>
<comment type="function">
    <text evidence="8">Toxic component of a toxin-antitoxin (TA) system. An RNase.</text>
</comment>
<keyword evidence="3 8" id="KW-0540">Nuclease</keyword>
<dbReference type="InterPro" id="IPR022907">
    <property type="entry name" value="VapC_family"/>
</dbReference>
<evidence type="ECO:0000313" key="10">
    <source>
        <dbReference type="EMBL" id="RKF17745.1"/>
    </source>
</evidence>
<comment type="similarity">
    <text evidence="7 8">Belongs to the PINc/VapC protein family.</text>
</comment>
<dbReference type="CDD" id="cd18731">
    <property type="entry name" value="PIN_NgFitB-like"/>
    <property type="match status" value="1"/>
</dbReference>
<feature type="binding site" evidence="8">
    <location>
        <position position="5"/>
    </location>
    <ligand>
        <name>Mg(2+)</name>
        <dbReference type="ChEBI" id="CHEBI:18420"/>
    </ligand>
</feature>
<evidence type="ECO:0000256" key="5">
    <source>
        <dbReference type="ARBA" id="ARBA00022801"/>
    </source>
</evidence>
<dbReference type="Gene3D" id="3.40.50.1010">
    <property type="entry name" value="5'-nuclease"/>
    <property type="match status" value="1"/>
</dbReference>
<dbReference type="GO" id="GO:0090729">
    <property type="term" value="F:toxin activity"/>
    <property type="evidence" value="ECO:0007669"/>
    <property type="project" value="UniProtKB-KW"/>
</dbReference>
<proteinExistence type="inferred from homology"/>
<sequence length="141" mass="15100">MILLDTNVVSEPMKPAPAESVRRWLDRQANDTLFVSTLTLAEMQFGLACLPSSSRRDRLTALYVGVEKIFAGRILSFDADAARHYAELAVAARADGKGLPLPDGYIAAIAAAHGFAVATRDSAPFEAAGIEVINPWDEAAL</sequence>
<feature type="binding site" evidence="8">
    <location>
        <position position="103"/>
    </location>
    <ligand>
        <name>Mg(2+)</name>
        <dbReference type="ChEBI" id="CHEBI:18420"/>
    </ligand>
</feature>
<dbReference type="EC" id="3.1.-.-" evidence="8"/>
<dbReference type="EMBL" id="RAPF01000012">
    <property type="protein sequence ID" value="RKF17745.1"/>
    <property type="molecule type" value="Genomic_DNA"/>
</dbReference>
<feature type="domain" description="PIN" evidence="9">
    <location>
        <begin position="2"/>
        <end position="126"/>
    </location>
</feature>
<dbReference type="GO" id="GO:0016787">
    <property type="term" value="F:hydrolase activity"/>
    <property type="evidence" value="ECO:0007669"/>
    <property type="project" value="UniProtKB-KW"/>
</dbReference>
<accession>A0A420EAP1</accession>
<dbReference type="PANTHER" id="PTHR33653">
    <property type="entry name" value="RIBONUCLEASE VAPC2"/>
    <property type="match status" value="1"/>
</dbReference>
<comment type="caution">
    <text evidence="10">The sequence shown here is derived from an EMBL/GenBank/DDBJ whole genome shotgun (WGS) entry which is preliminary data.</text>
</comment>
<reference evidence="10 11" key="1">
    <citation type="submission" date="2018-09" db="EMBL/GenBank/DDBJ databases">
        <title>Altererythrobacter spongiae sp. nov., isolated from a marine sponge.</title>
        <authorList>
            <person name="Zhuang L."/>
            <person name="Luo L."/>
        </authorList>
    </citation>
    <scope>NUCLEOTIDE SEQUENCE [LARGE SCALE GENOMIC DNA]</scope>
    <source>
        <strain evidence="10 11">HN-Y73</strain>
    </source>
</reference>
<dbReference type="InterPro" id="IPR050556">
    <property type="entry name" value="Type_II_TA_system_RNase"/>
</dbReference>
<dbReference type="SUPFAM" id="SSF88723">
    <property type="entry name" value="PIN domain-like"/>
    <property type="match status" value="1"/>
</dbReference>
<dbReference type="HAMAP" id="MF_00265">
    <property type="entry name" value="VapC_Nob1"/>
    <property type="match status" value="1"/>
</dbReference>
<keyword evidence="8" id="KW-0800">Toxin</keyword>
<comment type="cofactor">
    <cofactor evidence="1 8">
        <name>Mg(2+)</name>
        <dbReference type="ChEBI" id="CHEBI:18420"/>
    </cofactor>
</comment>
<keyword evidence="11" id="KW-1185">Reference proteome</keyword>
<dbReference type="Pfam" id="PF01850">
    <property type="entry name" value="PIN"/>
    <property type="match status" value="1"/>
</dbReference>
<dbReference type="InterPro" id="IPR002716">
    <property type="entry name" value="PIN_dom"/>
</dbReference>
<dbReference type="InterPro" id="IPR029060">
    <property type="entry name" value="PIN-like_dom_sf"/>
</dbReference>
<protein>
    <recommendedName>
        <fullName evidence="8">Ribonuclease VapC</fullName>
        <shortName evidence="8">RNase VapC</shortName>
        <ecNumber evidence="8">3.1.-.-</ecNumber>
    </recommendedName>
    <alternativeName>
        <fullName evidence="8">Toxin VapC</fullName>
    </alternativeName>
</protein>
<evidence type="ECO:0000256" key="7">
    <source>
        <dbReference type="ARBA" id="ARBA00038093"/>
    </source>
</evidence>
<evidence type="ECO:0000256" key="1">
    <source>
        <dbReference type="ARBA" id="ARBA00001946"/>
    </source>
</evidence>
<keyword evidence="4 8" id="KW-0479">Metal-binding</keyword>
<dbReference type="GO" id="GO:0000287">
    <property type="term" value="F:magnesium ion binding"/>
    <property type="evidence" value="ECO:0007669"/>
    <property type="project" value="UniProtKB-UniRule"/>
</dbReference>
<evidence type="ECO:0000256" key="8">
    <source>
        <dbReference type="HAMAP-Rule" id="MF_00265"/>
    </source>
</evidence>
<dbReference type="RefSeq" id="WP_120325898.1">
    <property type="nucleotide sequence ID" value="NZ_RAPF01000012.1"/>
</dbReference>
<evidence type="ECO:0000259" key="9">
    <source>
        <dbReference type="Pfam" id="PF01850"/>
    </source>
</evidence>
<dbReference type="Proteomes" id="UP000284395">
    <property type="component" value="Unassembled WGS sequence"/>
</dbReference>
<dbReference type="AlphaFoldDB" id="A0A420EAP1"/>
<dbReference type="PANTHER" id="PTHR33653:SF1">
    <property type="entry name" value="RIBONUCLEASE VAPC2"/>
    <property type="match status" value="1"/>
</dbReference>
<dbReference type="GO" id="GO:0004540">
    <property type="term" value="F:RNA nuclease activity"/>
    <property type="evidence" value="ECO:0007669"/>
    <property type="project" value="InterPro"/>
</dbReference>
<keyword evidence="2 8" id="KW-1277">Toxin-antitoxin system</keyword>
<evidence type="ECO:0000256" key="3">
    <source>
        <dbReference type="ARBA" id="ARBA00022722"/>
    </source>
</evidence>
<evidence type="ECO:0000256" key="6">
    <source>
        <dbReference type="ARBA" id="ARBA00022842"/>
    </source>
</evidence>
<organism evidence="10 11">
    <name type="scientific">Altericroceibacterium spongiae</name>
    <dbReference type="NCBI Taxonomy" id="2320269"/>
    <lineage>
        <taxon>Bacteria</taxon>
        <taxon>Pseudomonadati</taxon>
        <taxon>Pseudomonadota</taxon>
        <taxon>Alphaproteobacteria</taxon>
        <taxon>Sphingomonadales</taxon>
        <taxon>Erythrobacteraceae</taxon>
        <taxon>Altericroceibacterium</taxon>
    </lineage>
</organism>
<evidence type="ECO:0000313" key="11">
    <source>
        <dbReference type="Proteomes" id="UP000284395"/>
    </source>
</evidence>